<dbReference type="AlphaFoldDB" id="A0A0D2ZZ53"/>
<reference evidence="6" key="2">
    <citation type="submission" date="2015-06" db="UniProtKB">
        <authorList>
            <consortium name="EnsemblPlants"/>
        </authorList>
    </citation>
    <scope>IDENTIFICATION</scope>
</reference>
<proteinExistence type="predicted"/>
<dbReference type="GO" id="GO:0001006">
    <property type="term" value="F:RNA polymerase III type 3 promoter sequence-specific DNA binding"/>
    <property type="evidence" value="ECO:0007669"/>
    <property type="project" value="TreeGrafter"/>
</dbReference>
<dbReference type="STRING" id="109376.A0A0D2ZZ53"/>
<reference evidence="6" key="1">
    <citation type="journal article" date="2014" name="Genome Biol.">
        <title>Transcriptome and methylome profiling reveals relics of genome dominance in the mesopolyploid Brassica oleracea.</title>
        <authorList>
            <person name="Parkin I.A."/>
            <person name="Koh C."/>
            <person name="Tang H."/>
            <person name="Robinson S.J."/>
            <person name="Kagale S."/>
            <person name="Clarke W.E."/>
            <person name="Town C.D."/>
            <person name="Nixon J."/>
            <person name="Krishnakumar V."/>
            <person name="Bidwell S.L."/>
            <person name="Denoeud F."/>
            <person name="Belcram H."/>
            <person name="Links M.G."/>
            <person name="Just J."/>
            <person name="Clarke C."/>
            <person name="Bender T."/>
            <person name="Huebert T."/>
            <person name="Mason A.S."/>
            <person name="Pires J.C."/>
            <person name="Barker G."/>
            <person name="Moore J."/>
            <person name="Walley P.G."/>
            <person name="Manoli S."/>
            <person name="Batley J."/>
            <person name="Edwards D."/>
            <person name="Nelson M.N."/>
            <person name="Wang X."/>
            <person name="Paterson A.H."/>
            <person name="King G."/>
            <person name="Bancroft I."/>
            <person name="Chalhoub B."/>
            <person name="Sharpe A.G."/>
        </authorList>
    </citation>
    <scope>NUCLEOTIDE SEQUENCE [LARGE SCALE GENOMIC DNA]</scope>
    <source>
        <strain evidence="6">cv. TO1000</strain>
    </source>
</reference>
<dbReference type="GO" id="GO:0042796">
    <property type="term" value="P:snRNA transcription by RNA polymerase III"/>
    <property type="evidence" value="ECO:0007669"/>
    <property type="project" value="TreeGrafter"/>
</dbReference>
<dbReference type="GO" id="GO:0019185">
    <property type="term" value="C:snRNA-activating protein complex"/>
    <property type="evidence" value="ECO:0007669"/>
    <property type="project" value="TreeGrafter"/>
</dbReference>
<dbReference type="eggNOG" id="KOG0048">
    <property type="taxonomic scope" value="Eukaryota"/>
</dbReference>
<dbReference type="Gramene" id="Bo11434s010.1">
    <property type="protein sequence ID" value="Bo11434s010.1"/>
    <property type="gene ID" value="Bo11434s010"/>
</dbReference>
<evidence type="ECO:0000256" key="5">
    <source>
        <dbReference type="SAM" id="MobiDB-lite"/>
    </source>
</evidence>
<feature type="region of interest" description="Disordered" evidence="5">
    <location>
        <begin position="51"/>
        <end position="88"/>
    </location>
</feature>
<evidence type="ECO:0000256" key="1">
    <source>
        <dbReference type="ARBA" id="ARBA00023015"/>
    </source>
</evidence>
<keyword evidence="4" id="KW-0539">Nucleus</keyword>
<keyword evidence="1" id="KW-0805">Transcription regulation</keyword>
<evidence type="ECO:0000256" key="3">
    <source>
        <dbReference type="ARBA" id="ARBA00023163"/>
    </source>
</evidence>
<organism evidence="6 7">
    <name type="scientific">Brassica oleracea var. oleracea</name>
    <dbReference type="NCBI Taxonomy" id="109376"/>
    <lineage>
        <taxon>Eukaryota</taxon>
        <taxon>Viridiplantae</taxon>
        <taxon>Streptophyta</taxon>
        <taxon>Embryophyta</taxon>
        <taxon>Tracheophyta</taxon>
        <taxon>Spermatophyta</taxon>
        <taxon>Magnoliopsida</taxon>
        <taxon>eudicotyledons</taxon>
        <taxon>Gunneridae</taxon>
        <taxon>Pentapetalae</taxon>
        <taxon>rosids</taxon>
        <taxon>malvids</taxon>
        <taxon>Brassicales</taxon>
        <taxon>Brassicaceae</taxon>
        <taxon>Brassiceae</taxon>
        <taxon>Brassica</taxon>
    </lineage>
</organism>
<keyword evidence="3" id="KW-0804">Transcription</keyword>
<name>A0A0D2ZZ53_BRAOL</name>
<dbReference type="EnsemblPlants" id="Bo11434s010.1">
    <property type="protein sequence ID" value="Bo11434s010.1"/>
    <property type="gene ID" value="Bo11434s010"/>
</dbReference>
<dbReference type="PANTHER" id="PTHR46621:SF1">
    <property type="entry name" value="SNRNA-ACTIVATING PROTEIN COMPLEX SUBUNIT 4"/>
    <property type="match status" value="1"/>
</dbReference>
<dbReference type="GO" id="GO:0042795">
    <property type="term" value="P:snRNA transcription by RNA polymerase II"/>
    <property type="evidence" value="ECO:0007669"/>
    <property type="project" value="TreeGrafter"/>
</dbReference>
<evidence type="ECO:0000313" key="6">
    <source>
        <dbReference type="EnsemblPlants" id="Bo11434s010.1"/>
    </source>
</evidence>
<dbReference type="GO" id="GO:0000978">
    <property type="term" value="F:RNA polymerase II cis-regulatory region sequence-specific DNA binding"/>
    <property type="evidence" value="ECO:0007669"/>
    <property type="project" value="TreeGrafter"/>
</dbReference>
<feature type="compositionally biased region" description="Basic and acidic residues" evidence="5">
    <location>
        <begin position="65"/>
        <end position="77"/>
    </location>
</feature>
<dbReference type="InterPro" id="IPR051575">
    <property type="entry name" value="Myb-like_DNA-bd"/>
</dbReference>
<dbReference type="HOGENOM" id="CLU_1932915_0_0_1"/>
<keyword evidence="2" id="KW-0238">DNA-binding</keyword>
<evidence type="ECO:0000256" key="4">
    <source>
        <dbReference type="ARBA" id="ARBA00023242"/>
    </source>
</evidence>
<evidence type="ECO:0000256" key="2">
    <source>
        <dbReference type="ARBA" id="ARBA00023125"/>
    </source>
</evidence>
<sequence>RNRAYQKFLRKKLTEIEAKIVQNEKHQKNVKIVVDFQASCKRITKQTLSQGRDPRLQLISTPKCGPRDSSEDNDKKISPLTFGPPENSRVENYRMAVKNYPVSVNRRSWSTEENENLAKGLKQQLQETLLN</sequence>
<accession>A0A0D2ZZ53</accession>
<protein>
    <submittedName>
        <fullName evidence="6">Uncharacterized protein</fullName>
    </submittedName>
</protein>
<evidence type="ECO:0000313" key="7">
    <source>
        <dbReference type="Proteomes" id="UP000032141"/>
    </source>
</evidence>
<dbReference type="PANTHER" id="PTHR46621">
    <property type="entry name" value="SNRNA-ACTIVATING PROTEIN COMPLEX SUBUNIT 4"/>
    <property type="match status" value="1"/>
</dbReference>
<keyword evidence="7" id="KW-1185">Reference proteome</keyword>
<dbReference type="Proteomes" id="UP000032141">
    <property type="component" value="Unassembled WGS sequence"/>
</dbReference>